<dbReference type="HOGENOM" id="CLU_1315454_0_0_1"/>
<keyword evidence="1" id="KW-0812">Transmembrane</keyword>
<organism evidence="2 3">
    <name type="scientific">Hapsidospora chrysogenum (strain ATCC 11550 / CBS 779.69 / DSM 880 / IAM 14645 / JCM 23072 / IMI 49137)</name>
    <name type="common">Acremonium chrysogenum</name>
    <dbReference type="NCBI Taxonomy" id="857340"/>
    <lineage>
        <taxon>Eukaryota</taxon>
        <taxon>Fungi</taxon>
        <taxon>Dikarya</taxon>
        <taxon>Ascomycota</taxon>
        <taxon>Pezizomycotina</taxon>
        <taxon>Sordariomycetes</taxon>
        <taxon>Hypocreomycetidae</taxon>
        <taxon>Hypocreales</taxon>
        <taxon>Bionectriaceae</taxon>
        <taxon>Hapsidospora</taxon>
    </lineage>
</organism>
<sequence length="188" mass="21629">MSSPAYPPGPAWPYTYQQPHRPPLPRRSPRALWWFSIVRPWAIVVPLVTLVMDIWWFATGRLCDYAAPPSDECFWVLWLSLPLAVVSLGWNMATTISARRIAHYRRGIPSRVQLPVQSALASGATVCLALLAWHYAAYMDRMWESHLEGAMVALIAIITLVNWLLVGFTAYEWNLDRRYLRDQESYVL</sequence>
<keyword evidence="3" id="KW-1185">Reference proteome</keyword>
<name>A0A086SYP7_HAPC1</name>
<proteinExistence type="predicted"/>
<dbReference type="STRING" id="857340.A0A086SYP7"/>
<protein>
    <submittedName>
        <fullName evidence="2">Uncharacterized protein</fullName>
    </submittedName>
</protein>
<evidence type="ECO:0000313" key="3">
    <source>
        <dbReference type="Proteomes" id="UP000029964"/>
    </source>
</evidence>
<feature type="transmembrane region" description="Helical" evidence="1">
    <location>
        <begin position="150"/>
        <end position="171"/>
    </location>
</feature>
<dbReference type="AlphaFoldDB" id="A0A086SYP7"/>
<dbReference type="EMBL" id="JPKY01000100">
    <property type="protein sequence ID" value="KFH42229.1"/>
    <property type="molecule type" value="Genomic_DNA"/>
</dbReference>
<comment type="caution">
    <text evidence="2">The sequence shown here is derived from an EMBL/GenBank/DDBJ whole genome shotgun (WGS) entry which is preliminary data.</text>
</comment>
<keyword evidence="1" id="KW-1133">Transmembrane helix</keyword>
<feature type="transmembrane region" description="Helical" evidence="1">
    <location>
        <begin position="114"/>
        <end position="138"/>
    </location>
</feature>
<feature type="transmembrane region" description="Helical" evidence="1">
    <location>
        <begin position="31"/>
        <end position="55"/>
    </location>
</feature>
<feature type="transmembrane region" description="Helical" evidence="1">
    <location>
        <begin position="75"/>
        <end position="93"/>
    </location>
</feature>
<gene>
    <name evidence="2" type="ORF">ACRE_070340</name>
</gene>
<dbReference type="Proteomes" id="UP000029964">
    <property type="component" value="Unassembled WGS sequence"/>
</dbReference>
<evidence type="ECO:0000256" key="1">
    <source>
        <dbReference type="SAM" id="Phobius"/>
    </source>
</evidence>
<evidence type="ECO:0000313" key="2">
    <source>
        <dbReference type="EMBL" id="KFH42229.1"/>
    </source>
</evidence>
<dbReference type="OrthoDB" id="4813295at2759"/>
<keyword evidence="1" id="KW-0472">Membrane</keyword>
<accession>A0A086SYP7</accession>
<reference evidence="3" key="1">
    <citation type="journal article" date="2014" name="Genome Announc.">
        <title>Genome sequence and annotation of Acremonium chrysogenum, producer of the beta-lactam antibiotic cephalosporin C.</title>
        <authorList>
            <person name="Terfehr D."/>
            <person name="Dahlmann T.A."/>
            <person name="Specht T."/>
            <person name="Zadra I."/>
            <person name="Kuernsteiner H."/>
            <person name="Kueck U."/>
        </authorList>
    </citation>
    <scope>NUCLEOTIDE SEQUENCE [LARGE SCALE GENOMIC DNA]</scope>
    <source>
        <strain evidence="3">ATCC 11550 / CBS 779.69 / DSM 880 / IAM 14645 / JCM 23072 / IMI 49137</strain>
    </source>
</reference>